<reference evidence="1" key="1">
    <citation type="journal article" date="2021" name="Proc. Natl. Acad. Sci. U.S.A.">
        <title>Three genomes in the algal genus Volvox reveal the fate of a haploid sex-determining region after a transition to homothallism.</title>
        <authorList>
            <person name="Yamamoto K."/>
            <person name="Hamaji T."/>
            <person name="Kawai-Toyooka H."/>
            <person name="Matsuzaki R."/>
            <person name="Takahashi F."/>
            <person name="Nishimura Y."/>
            <person name="Kawachi M."/>
            <person name="Noguchi H."/>
            <person name="Minakuchi Y."/>
            <person name="Umen J.G."/>
            <person name="Toyoda A."/>
            <person name="Nozaki H."/>
        </authorList>
    </citation>
    <scope>NUCLEOTIDE SEQUENCE</scope>
    <source>
        <strain evidence="1">NIES-3786</strain>
    </source>
</reference>
<accession>A0A8J4CTG4</accession>
<sequence length="141" mass="15007">MAPWGSSKIGQGLPFTDTQAKWIWAVPNADKDTPTITTATFTTTLIVTNLPIQVALRMIVDDVADVYVNGALVLSTKWGWDDTHPSSTATWPVTLTLPQGVNTISVRASNSLGGPAGLLASISTGPIVLTRTSSAWTWIRS</sequence>
<name>A0A8J4CTG4_9CHLO</name>
<protein>
    <submittedName>
        <fullName evidence="1">Uncharacterized protein</fullName>
    </submittedName>
</protein>
<evidence type="ECO:0000313" key="1">
    <source>
        <dbReference type="EMBL" id="GIL88269.1"/>
    </source>
</evidence>
<gene>
    <name evidence="1" type="ORF">Vretifemale_16198</name>
</gene>
<dbReference type="OrthoDB" id="340608at2759"/>
<comment type="caution">
    <text evidence="1">The sequence shown here is derived from an EMBL/GenBank/DDBJ whole genome shotgun (WGS) entry which is preliminary data.</text>
</comment>
<dbReference type="AlphaFoldDB" id="A0A8J4CTG4"/>
<dbReference type="Proteomes" id="UP000747110">
    <property type="component" value="Unassembled WGS sequence"/>
</dbReference>
<dbReference type="EMBL" id="BNCP01000043">
    <property type="protein sequence ID" value="GIL88269.1"/>
    <property type="molecule type" value="Genomic_DNA"/>
</dbReference>
<evidence type="ECO:0000313" key="2">
    <source>
        <dbReference type="Proteomes" id="UP000747110"/>
    </source>
</evidence>
<organism evidence="1 2">
    <name type="scientific">Volvox reticuliferus</name>
    <dbReference type="NCBI Taxonomy" id="1737510"/>
    <lineage>
        <taxon>Eukaryota</taxon>
        <taxon>Viridiplantae</taxon>
        <taxon>Chlorophyta</taxon>
        <taxon>core chlorophytes</taxon>
        <taxon>Chlorophyceae</taxon>
        <taxon>CS clade</taxon>
        <taxon>Chlamydomonadales</taxon>
        <taxon>Volvocaceae</taxon>
        <taxon>Volvox</taxon>
    </lineage>
</organism>
<dbReference type="Gene3D" id="2.60.120.260">
    <property type="entry name" value="Galactose-binding domain-like"/>
    <property type="match status" value="1"/>
</dbReference>
<keyword evidence="2" id="KW-1185">Reference proteome</keyword>
<proteinExistence type="predicted"/>